<evidence type="ECO:0000256" key="1">
    <source>
        <dbReference type="SAM" id="MobiDB-lite"/>
    </source>
</evidence>
<dbReference type="AlphaFoldDB" id="A0A9I9DGB4"/>
<reference evidence="2" key="1">
    <citation type="submission" date="2023-03" db="UniProtKB">
        <authorList>
            <consortium name="EnsemblPlants"/>
        </authorList>
    </citation>
    <scope>IDENTIFICATION</scope>
</reference>
<proteinExistence type="predicted"/>
<protein>
    <submittedName>
        <fullName evidence="2">Uncharacterized protein</fullName>
    </submittedName>
</protein>
<feature type="compositionally biased region" description="Basic and acidic residues" evidence="1">
    <location>
        <begin position="38"/>
        <end position="50"/>
    </location>
</feature>
<dbReference type="EnsemblPlants" id="MELO3C018217.2.1">
    <property type="protein sequence ID" value="MELO3C018217.2.1"/>
    <property type="gene ID" value="MELO3C018217.2"/>
</dbReference>
<organism evidence="2">
    <name type="scientific">Cucumis melo</name>
    <name type="common">Muskmelon</name>
    <dbReference type="NCBI Taxonomy" id="3656"/>
    <lineage>
        <taxon>Eukaryota</taxon>
        <taxon>Viridiplantae</taxon>
        <taxon>Streptophyta</taxon>
        <taxon>Embryophyta</taxon>
        <taxon>Tracheophyta</taxon>
        <taxon>Spermatophyta</taxon>
        <taxon>Magnoliopsida</taxon>
        <taxon>eudicotyledons</taxon>
        <taxon>Gunneridae</taxon>
        <taxon>Pentapetalae</taxon>
        <taxon>rosids</taxon>
        <taxon>fabids</taxon>
        <taxon>Cucurbitales</taxon>
        <taxon>Cucurbitaceae</taxon>
        <taxon>Benincaseae</taxon>
        <taxon>Cucumis</taxon>
    </lineage>
</organism>
<feature type="region of interest" description="Disordered" evidence="1">
    <location>
        <begin position="17"/>
        <end position="50"/>
    </location>
</feature>
<name>A0A9I9DGB4_CUCME</name>
<sequence>MARFGVVVRLSVVGRHGNRRTDVRRQGEVSTLGLPSVEEDKGKGREREMKRAREIERGRKDGDLGFETLNISLTMYMKLQKTENYYV</sequence>
<dbReference type="Gramene" id="MELO3C018217.2.1">
    <property type="protein sequence ID" value="MELO3C018217.2.1"/>
    <property type="gene ID" value="MELO3C018217.2"/>
</dbReference>
<accession>A0A9I9DGB4</accession>
<evidence type="ECO:0000313" key="2">
    <source>
        <dbReference type="EnsemblPlants" id="MELO3C018217.2.1"/>
    </source>
</evidence>